<dbReference type="Proteomes" id="UP000321436">
    <property type="component" value="Unassembled WGS sequence"/>
</dbReference>
<dbReference type="SUPFAM" id="SSF50998">
    <property type="entry name" value="Quinoprotein alcohol dehydrogenase-like"/>
    <property type="match status" value="1"/>
</dbReference>
<dbReference type="AlphaFoldDB" id="A0A512RLT1"/>
<feature type="chain" id="PRO_5021957296" description="Neutral/alkaline non-lysosomal ceramidase N-terminal domain-containing protein" evidence="1">
    <location>
        <begin position="21"/>
        <end position="644"/>
    </location>
</feature>
<comment type="caution">
    <text evidence="2">The sequence shown here is derived from an EMBL/GenBank/DDBJ whole genome shotgun (WGS) entry which is preliminary data.</text>
</comment>
<name>A0A512RLT1_9BACT</name>
<keyword evidence="1" id="KW-0732">Signal</keyword>
<dbReference type="RefSeq" id="WP_146862971.1">
    <property type="nucleotide sequence ID" value="NZ_BKAU01000002.1"/>
</dbReference>
<proteinExistence type="predicted"/>
<dbReference type="OrthoDB" id="2579961at2"/>
<accession>A0A512RLT1</accession>
<dbReference type="EMBL" id="BKAU01000002">
    <property type="protein sequence ID" value="GEP96620.1"/>
    <property type="molecule type" value="Genomic_DNA"/>
</dbReference>
<evidence type="ECO:0000313" key="3">
    <source>
        <dbReference type="Proteomes" id="UP000321436"/>
    </source>
</evidence>
<dbReference type="InterPro" id="IPR011047">
    <property type="entry name" value="Quinoprotein_ADH-like_sf"/>
</dbReference>
<feature type="signal peptide" evidence="1">
    <location>
        <begin position="1"/>
        <end position="20"/>
    </location>
</feature>
<evidence type="ECO:0000313" key="2">
    <source>
        <dbReference type="EMBL" id="GEP96620.1"/>
    </source>
</evidence>
<keyword evidence="3" id="KW-1185">Reference proteome</keyword>
<protein>
    <recommendedName>
        <fullName evidence="4">Neutral/alkaline non-lysosomal ceramidase N-terminal domain-containing protein</fullName>
    </recommendedName>
</protein>
<organism evidence="2 3">
    <name type="scientific">Chitinophaga cymbidii</name>
    <dbReference type="NCBI Taxonomy" id="1096750"/>
    <lineage>
        <taxon>Bacteria</taxon>
        <taxon>Pseudomonadati</taxon>
        <taxon>Bacteroidota</taxon>
        <taxon>Chitinophagia</taxon>
        <taxon>Chitinophagales</taxon>
        <taxon>Chitinophagaceae</taxon>
        <taxon>Chitinophaga</taxon>
    </lineage>
</organism>
<sequence>MKRRLFTGLALFFSMSQVFSQDGYLTGTATVHIDPDTNAVYSAALAGYGVPRDGRFSLTWQPVQSLPDVTALTASNGKLFAATRRGDWMVGTPSADTVQWEVAGKATGIKALTAMNGKFYAVNSSHEILEGTLRAKGITWKKKGSPGPVTALTFLHGKLYASMGDALLEGTVGKKKITWKQHAAAPSFVCMTSNGREVYGVNSGDSMWTAEPGKPGLTWRQIGRKNDITYTISVRQLAVWHHALYAVDSENRLYKGRHKTMNDLTARALAIRKNGQTAVVVGIDVCGFNASLGMAVKEAIFKSRNIPPSAILLNASHTHFAPVTQTWITWGDFYHFPDSNYLNNVVKKGIIKAIETAVDKLSPSNLYFARGTTQIGHNRRPGVHPDNPYDNVVDVLKITDAQDKLKTVLFLTGCHPVFKNAGEESFTLSANYPSVARKAIEQATGAEEAIFIQGCGGDINPRSSDHRQTGSELAVDVQEALAAGLQKIDGGISFFFDTLNIPVKPWSIDSIQRFRKANEGKTGDVEAEKNVRWANLMLERYKNNAVAQVLPEYIQTINIGNWKLVGISREAVTEYGKGIRGIWPEQKVSVAGYCNDVPSYLPVGWHIRAGVYEGYGSFLWYGQPGIPPLDVYDRIISFIKQQNR</sequence>
<evidence type="ECO:0000256" key="1">
    <source>
        <dbReference type="SAM" id="SignalP"/>
    </source>
</evidence>
<reference evidence="2 3" key="1">
    <citation type="submission" date="2019-07" db="EMBL/GenBank/DDBJ databases">
        <title>Whole genome shotgun sequence of Chitinophaga cymbidii NBRC 109752.</title>
        <authorList>
            <person name="Hosoyama A."/>
            <person name="Uohara A."/>
            <person name="Ohji S."/>
            <person name="Ichikawa N."/>
        </authorList>
    </citation>
    <scope>NUCLEOTIDE SEQUENCE [LARGE SCALE GENOMIC DNA]</scope>
    <source>
        <strain evidence="2 3">NBRC 109752</strain>
    </source>
</reference>
<evidence type="ECO:0008006" key="4">
    <source>
        <dbReference type="Google" id="ProtNLM"/>
    </source>
</evidence>
<gene>
    <name evidence="2" type="ORF">CCY01nite_28800</name>
</gene>